<keyword evidence="3 6" id="KW-0812">Transmembrane</keyword>
<name>A0A556B040_9BURK</name>
<dbReference type="EMBL" id="VLTJ01000004">
    <property type="protein sequence ID" value="TSH98548.1"/>
    <property type="molecule type" value="Genomic_DNA"/>
</dbReference>
<keyword evidence="2" id="KW-1003">Cell membrane</keyword>
<feature type="transmembrane region" description="Helical" evidence="6">
    <location>
        <begin position="110"/>
        <end position="130"/>
    </location>
</feature>
<keyword evidence="8" id="KW-1185">Reference proteome</keyword>
<evidence type="ECO:0000256" key="5">
    <source>
        <dbReference type="ARBA" id="ARBA00023136"/>
    </source>
</evidence>
<accession>A0A556B040</accession>
<dbReference type="Pfam" id="PF03899">
    <property type="entry name" value="ATP-synt_I"/>
    <property type="match status" value="1"/>
</dbReference>
<evidence type="ECO:0000256" key="6">
    <source>
        <dbReference type="SAM" id="Phobius"/>
    </source>
</evidence>
<dbReference type="InterPro" id="IPR005598">
    <property type="entry name" value="ATP_synth_I"/>
</dbReference>
<dbReference type="AlphaFoldDB" id="A0A556B040"/>
<keyword evidence="4 6" id="KW-1133">Transmembrane helix</keyword>
<comment type="subcellular location">
    <subcellularLocation>
        <location evidence="1">Cell membrane</location>
        <topology evidence="1">Multi-pass membrane protein</topology>
    </subcellularLocation>
</comment>
<evidence type="ECO:0000256" key="2">
    <source>
        <dbReference type="ARBA" id="ARBA00022475"/>
    </source>
</evidence>
<protein>
    <submittedName>
        <fullName evidence="7">ATP synthase subunit I</fullName>
    </submittedName>
</protein>
<feature type="transmembrane region" description="Helical" evidence="6">
    <location>
        <begin position="76"/>
        <end position="98"/>
    </location>
</feature>
<dbReference type="RefSeq" id="WP_143946455.1">
    <property type="nucleotide sequence ID" value="NZ_BAABMB010000001.1"/>
</dbReference>
<comment type="caution">
    <text evidence="7">The sequence shown here is derived from an EMBL/GenBank/DDBJ whole genome shotgun (WGS) entry which is preliminary data.</text>
</comment>
<dbReference type="GO" id="GO:0005886">
    <property type="term" value="C:plasma membrane"/>
    <property type="evidence" value="ECO:0007669"/>
    <property type="project" value="UniProtKB-SubCell"/>
</dbReference>
<proteinExistence type="predicted"/>
<feature type="transmembrane region" description="Helical" evidence="6">
    <location>
        <begin position="52"/>
        <end position="70"/>
    </location>
</feature>
<organism evidence="7 8">
    <name type="scientific">Verticiella sediminum</name>
    <dbReference type="NCBI Taxonomy" id="1247510"/>
    <lineage>
        <taxon>Bacteria</taxon>
        <taxon>Pseudomonadati</taxon>
        <taxon>Pseudomonadota</taxon>
        <taxon>Betaproteobacteria</taxon>
        <taxon>Burkholderiales</taxon>
        <taxon>Alcaligenaceae</taxon>
        <taxon>Verticiella</taxon>
    </lineage>
</organism>
<dbReference type="Proteomes" id="UP000318405">
    <property type="component" value="Unassembled WGS sequence"/>
</dbReference>
<sequence>MLQAQRMQVPYNAWDDVSDDKDAGDTPDIKALSAEEIAVIDRRAARTLARTVVVQLSASGAVALAAWLVAGPMAGFSALVGAAACAIPNVLLALRLLFGMIGGGSASPATVLLGEFIKLVLTACLLGLAVKFGRDVLVWPALLVGLVVALKSYYWLLLFKDS</sequence>
<feature type="transmembrane region" description="Helical" evidence="6">
    <location>
        <begin position="136"/>
        <end position="159"/>
    </location>
</feature>
<reference evidence="7 8" key="1">
    <citation type="submission" date="2019-07" db="EMBL/GenBank/DDBJ databases">
        <title>Qingshengfaniella alkalisoli gen. nov., sp. nov., isolated from saline soil.</title>
        <authorList>
            <person name="Xu L."/>
            <person name="Huang X.-X."/>
            <person name="Sun J.-Q."/>
        </authorList>
    </citation>
    <scope>NUCLEOTIDE SEQUENCE [LARGE SCALE GENOMIC DNA]</scope>
    <source>
        <strain evidence="7 8">DSM 27279</strain>
    </source>
</reference>
<gene>
    <name evidence="7" type="ORF">FOZ76_02010</name>
</gene>
<evidence type="ECO:0000313" key="8">
    <source>
        <dbReference type="Proteomes" id="UP000318405"/>
    </source>
</evidence>
<evidence type="ECO:0000313" key="7">
    <source>
        <dbReference type="EMBL" id="TSH98548.1"/>
    </source>
</evidence>
<dbReference type="OrthoDB" id="9181271at2"/>
<evidence type="ECO:0000256" key="1">
    <source>
        <dbReference type="ARBA" id="ARBA00004651"/>
    </source>
</evidence>
<keyword evidence="5 6" id="KW-0472">Membrane</keyword>
<evidence type="ECO:0000256" key="3">
    <source>
        <dbReference type="ARBA" id="ARBA00022692"/>
    </source>
</evidence>
<evidence type="ECO:0000256" key="4">
    <source>
        <dbReference type="ARBA" id="ARBA00022989"/>
    </source>
</evidence>